<dbReference type="SUPFAM" id="SSF52096">
    <property type="entry name" value="ClpP/crotonase"/>
    <property type="match status" value="1"/>
</dbReference>
<protein>
    <submittedName>
        <fullName evidence="1">Uncharacterized protein</fullName>
    </submittedName>
</protein>
<proteinExistence type="predicted"/>
<name>B9J7F0_RHIR8</name>
<dbReference type="KEGG" id="ara:Arad_3261"/>
<dbReference type="AlphaFoldDB" id="B9J7F0"/>
<dbReference type="InterPro" id="IPR029045">
    <property type="entry name" value="ClpP/crotonase-like_dom_sf"/>
</dbReference>
<evidence type="ECO:0000313" key="2">
    <source>
        <dbReference type="Proteomes" id="UP000001600"/>
    </source>
</evidence>
<dbReference type="HOGENOM" id="CLU_060522_0_0_5"/>
<dbReference type="Gene3D" id="3.90.226.10">
    <property type="entry name" value="2-enoyl-CoA Hydratase, Chain A, domain 1"/>
    <property type="match status" value="1"/>
</dbReference>
<dbReference type="STRING" id="311403.Arad_3261"/>
<accession>B9J7F0</accession>
<dbReference type="Proteomes" id="UP000001600">
    <property type="component" value="Chromosome 1"/>
</dbReference>
<dbReference type="EMBL" id="CP000628">
    <property type="protein sequence ID" value="ACM27257.1"/>
    <property type="molecule type" value="Genomic_DNA"/>
</dbReference>
<gene>
    <name evidence="1" type="ordered locus">Arad_3261</name>
</gene>
<reference evidence="1 2" key="1">
    <citation type="journal article" date="2009" name="J. Bacteriol.">
        <title>Genome sequences of three Agrobacterium biovars help elucidate the evolution of multichromosome genomes in bacteria.</title>
        <authorList>
            <person name="Slater S.C."/>
            <person name="Goldman B.S."/>
            <person name="Goodner B."/>
            <person name="Setubal J.C."/>
            <person name="Farrand S.K."/>
            <person name="Nester E.W."/>
            <person name="Burr T.J."/>
            <person name="Banta L."/>
            <person name="Dickerman A.W."/>
            <person name="Paulsen I."/>
            <person name="Otten L."/>
            <person name="Suen G."/>
            <person name="Welch R."/>
            <person name="Almeida N.F."/>
            <person name="Arnold F."/>
            <person name="Burton O.T."/>
            <person name="Du Z."/>
            <person name="Ewing A."/>
            <person name="Godsy E."/>
            <person name="Heisel S."/>
            <person name="Houmiel K.L."/>
            <person name="Jhaveri J."/>
            <person name="Lu J."/>
            <person name="Miller N.M."/>
            <person name="Norton S."/>
            <person name="Chen Q."/>
            <person name="Phoolcharoen W."/>
            <person name="Ohlin V."/>
            <person name="Ondrusek D."/>
            <person name="Pride N."/>
            <person name="Stricklin S.L."/>
            <person name="Sun J."/>
            <person name="Wheeler C."/>
            <person name="Wilson L."/>
            <person name="Zhu H."/>
            <person name="Wood D.W."/>
        </authorList>
    </citation>
    <scope>NUCLEOTIDE SEQUENCE [LARGE SCALE GENOMIC DNA]</scope>
    <source>
        <strain evidence="2">K84 / ATCC BAA-868</strain>
    </source>
</reference>
<sequence>MPVCLAKGQSDCYRSCDSNRSQASFMPFCFSQQLVARCCRQTTSFLVGLFLLVFSFTSAEAAGSSVGQPMEFLLVHGDMATCRVANNCPDWISAEGQIMADSPRKLQKLLKRLGSRKLPIIVSSPGGDVRAAMEMAYVIRKQKLAIAVGRTRSRDCPYAEPICSAARAKDGSIKGETFSVGAICFSACPLFFAGGVRRVSSPFALLGVHQITTTYSEVRIRYRTEYETVNGKRKVLSRQEIGRQFVGKYDTTKLGRQQRSRLAGFLKKMGVDESLFDLMLGTQPTSIHLITQTDALKLRLTTELAAADQLVVARNCKDRQSIADCAAPPPDAAAPAPVGE</sequence>
<evidence type="ECO:0000313" key="1">
    <source>
        <dbReference type="EMBL" id="ACM27257.1"/>
    </source>
</evidence>
<dbReference type="eggNOG" id="COG3904">
    <property type="taxonomic scope" value="Bacteria"/>
</dbReference>
<organism evidence="1 2">
    <name type="scientific">Rhizobium rhizogenes (strain K84 / ATCC BAA-868)</name>
    <name type="common">Agrobacterium radiobacter</name>
    <dbReference type="NCBI Taxonomy" id="311403"/>
    <lineage>
        <taxon>Bacteria</taxon>
        <taxon>Pseudomonadati</taxon>
        <taxon>Pseudomonadota</taxon>
        <taxon>Alphaproteobacteria</taxon>
        <taxon>Hyphomicrobiales</taxon>
        <taxon>Rhizobiaceae</taxon>
        <taxon>Rhizobium/Agrobacterium group</taxon>
        <taxon>Rhizobium</taxon>
    </lineage>
</organism>